<dbReference type="InParanoid" id="A0A0V1ATM0"/>
<feature type="compositionally biased region" description="Low complexity" evidence="6">
    <location>
        <begin position="952"/>
        <end position="967"/>
    </location>
</feature>
<feature type="region of interest" description="Disordered" evidence="6">
    <location>
        <begin position="535"/>
        <end position="559"/>
    </location>
</feature>
<dbReference type="GO" id="GO:0005829">
    <property type="term" value="C:cytosol"/>
    <property type="evidence" value="ECO:0007669"/>
    <property type="project" value="TreeGrafter"/>
</dbReference>
<evidence type="ECO:0000256" key="3">
    <source>
        <dbReference type="ARBA" id="ARBA00022583"/>
    </source>
</evidence>
<feature type="region of interest" description="Disordered" evidence="6">
    <location>
        <begin position="858"/>
        <end position="887"/>
    </location>
</feature>
<feature type="region of interest" description="Disordered" evidence="6">
    <location>
        <begin position="715"/>
        <end position="761"/>
    </location>
</feature>
<dbReference type="InterPro" id="IPR045046">
    <property type="entry name" value="Vps9-like"/>
</dbReference>
<dbReference type="InterPro" id="IPR009072">
    <property type="entry name" value="Histone-fold"/>
</dbReference>
<keyword evidence="4" id="KW-0344">Guanine-nucleotide releasing factor</keyword>
<dbReference type="Gene3D" id="1.10.246.120">
    <property type="match status" value="1"/>
</dbReference>
<dbReference type="InterPro" id="IPR041545">
    <property type="entry name" value="DUF5601"/>
</dbReference>
<dbReference type="EMBL" id="JYDH01000217">
    <property type="protein sequence ID" value="KRY28143.1"/>
    <property type="molecule type" value="Genomic_DNA"/>
</dbReference>
<dbReference type="FunCoup" id="A0A0V1ATM0">
    <property type="interactions" value="1968"/>
</dbReference>
<keyword evidence="5" id="KW-0472">Membrane</keyword>
<evidence type="ECO:0000256" key="6">
    <source>
        <dbReference type="SAM" id="MobiDB-lite"/>
    </source>
</evidence>
<dbReference type="GO" id="GO:0030139">
    <property type="term" value="C:endocytic vesicle"/>
    <property type="evidence" value="ECO:0007669"/>
    <property type="project" value="TreeGrafter"/>
</dbReference>
<dbReference type="Gene3D" id="1.10.506.10">
    <property type="entry name" value="GTPase Activation - p120gap, domain 1"/>
    <property type="match status" value="1"/>
</dbReference>
<dbReference type="Proteomes" id="UP000054776">
    <property type="component" value="Unassembled WGS sequence"/>
</dbReference>
<name>A0A0V1ATM0_TRISP</name>
<comment type="caution">
    <text evidence="9">The sequence shown here is derived from an EMBL/GenBank/DDBJ whole genome shotgun (WGS) entry which is preliminary data.</text>
</comment>
<feature type="domain" description="Ras-GAP" evidence="7">
    <location>
        <begin position="150"/>
        <end position="399"/>
    </location>
</feature>
<dbReference type="PROSITE" id="PS51205">
    <property type="entry name" value="VPS9"/>
    <property type="match status" value="1"/>
</dbReference>
<dbReference type="InterPro" id="IPR003958">
    <property type="entry name" value="CBFA_NFYB_domain"/>
</dbReference>
<keyword evidence="3" id="KW-0254">Endocytosis</keyword>
<evidence type="ECO:0000256" key="1">
    <source>
        <dbReference type="ARBA" id="ARBA00004170"/>
    </source>
</evidence>
<dbReference type="InterPro" id="IPR037191">
    <property type="entry name" value="VPS9_dom_sf"/>
</dbReference>
<feature type="compositionally biased region" description="Low complexity" evidence="6">
    <location>
        <begin position="1167"/>
        <end position="1177"/>
    </location>
</feature>
<feature type="compositionally biased region" description="Low complexity" evidence="6">
    <location>
        <begin position="1861"/>
        <end position="1873"/>
    </location>
</feature>
<dbReference type="GO" id="GO:0016020">
    <property type="term" value="C:membrane"/>
    <property type="evidence" value="ECO:0007669"/>
    <property type="project" value="UniProtKB-SubCell"/>
</dbReference>
<feature type="region of interest" description="Disordered" evidence="6">
    <location>
        <begin position="1167"/>
        <end position="1195"/>
    </location>
</feature>
<feature type="compositionally biased region" description="Low complexity" evidence="6">
    <location>
        <begin position="539"/>
        <end position="556"/>
    </location>
</feature>
<dbReference type="PROSITE" id="PS50018">
    <property type="entry name" value="RAS_GTPASE_ACTIV_2"/>
    <property type="match status" value="1"/>
</dbReference>
<dbReference type="OrthoDB" id="10264848at2759"/>
<dbReference type="GO" id="GO:0031267">
    <property type="term" value="F:small GTPase binding"/>
    <property type="evidence" value="ECO:0007669"/>
    <property type="project" value="TreeGrafter"/>
</dbReference>
<evidence type="ECO:0000313" key="10">
    <source>
        <dbReference type="Proteomes" id="UP000054776"/>
    </source>
</evidence>
<comment type="similarity">
    <text evidence="2">Belongs to the GAPVD1 family.</text>
</comment>
<dbReference type="SUPFAM" id="SSF109993">
    <property type="entry name" value="VPS9 domain"/>
    <property type="match status" value="1"/>
</dbReference>
<accession>A0A0V1ATM0</accession>
<feature type="compositionally biased region" description="Pro residues" evidence="6">
    <location>
        <begin position="1851"/>
        <end position="1860"/>
    </location>
</feature>
<dbReference type="InterPro" id="IPR003123">
    <property type="entry name" value="VPS9"/>
</dbReference>
<dbReference type="SMART" id="SM00167">
    <property type="entry name" value="VPS9"/>
    <property type="match status" value="1"/>
</dbReference>
<dbReference type="Pfam" id="PF18151">
    <property type="entry name" value="DUF5601"/>
    <property type="match status" value="1"/>
</dbReference>
<feature type="compositionally biased region" description="Polar residues" evidence="6">
    <location>
        <begin position="572"/>
        <end position="582"/>
    </location>
</feature>
<protein>
    <submittedName>
        <fullName evidence="9">GTPase-activating protein and VPS9 domain-containing protein 1</fullName>
    </submittedName>
</protein>
<dbReference type="STRING" id="6334.A0A0V1ATM0"/>
<dbReference type="Pfam" id="PF00616">
    <property type="entry name" value="RasGAP"/>
    <property type="match status" value="1"/>
</dbReference>
<feature type="compositionally biased region" description="Low complexity" evidence="6">
    <location>
        <begin position="583"/>
        <end position="598"/>
    </location>
</feature>
<reference evidence="9 10" key="1">
    <citation type="submission" date="2015-01" db="EMBL/GenBank/DDBJ databases">
        <title>Evolution of Trichinella species and genotypes.</title>
        <authorList>
            <person name="Korhonen P.K."/>
            <person name="Edoardo P."/>
            <person name="Giuseppe L.R."/>
            <person name="Gasser R.B."/>
        </authorList>
    </citation>
    <scope>NUCLEOTIDE SEQUENCE [LARGE SCALE GENOMIC DNA]</scope>
    <source>
        <strain evidence="9">ISS3</strain>
    </source>
</reference>
<proteinExistence type="inferred from homology"/>
<keyword evidence="10" id="KW-1185">Reference proteome</keyword>
<evidence type="ECO:0000313" key="9">
    <source>
        <dbReference type="EMBL" id="KRY28143.1"/>
    </source>
</evidence>
<evidence type="ECO:0000256" key="2">
    <source>
        <dbReference type="ARBA" id="ARBA00008489"/>
    </source>
</evidence>
<feature type="compositionally biased region" description="Polar residues" evidence="6">
    <location>
        <begin position="929"/>
        <end position="945"/>
    </location>
</feature>
<organism evidence="9 10">
    <name type="scientific">Trichinella spiralis</name>
    <name type="common">Trichina worm</name>
    <dbReference type="NCBI Taxonomy" id="6334"/>
    <lineage>
        <taxon>Eukaryota</taxon>
        <taxon>Metazoa</taxon>
        <taxon>Ecdysozoa</taxon>
        <taxon>Nematoda</taxon>
        <taxon>Enoplea</taxon>
        <taxon>Dorylaimia</taxon>
        <taxon>Trichinellida</taxon>
        <taxon>Trichinellidae</taxon>
        <taxon>Trichinella</taxon>
    </lineage>
</organism>
<dbReference type="Gene3D" id="1.20.1050.80">
    <property type="entry name" value="VPS9 domain"/>
    <property type="match status" value="1"/>
</dbReference>
<dbReference type="InterPro" id="IPR001936">
    <property type="entry name" value="RasGAP_dom"/>
</dbReference>
<gene>
    <name evidence="9" type="primary">Gapvd1</name>
    <name evidence="9" type="ORF">T01_8442</name>
</gene>
<evidence type="ECO:0000259" key="7">
    <source>
        <dbReference type="PROSITE" id="PS50018"/>
    </source>
</evidence>
<feature type="region of interest" description="Disordered" evidence="6">
    <location>
        <begin position="901"/>
        <end position="984"/>
    </location>
</feature>
<dbReference type="CDD" id="cd22905">
    <property type="entry name" value="HFD_Dr1"/>
    <property type="match status" value="1"/>
</dbReference>
<dbReference type="SUPFAM" id="SSF48350">
    <property type="entry name" value="GTPase activation domain, GAP"/>
    <property type="match status" value="1"/>
</dbReference>
<dbReference type="PANTHER" id="PTHR23101:SF25">
    <property type="entry name" value="GTPASE-ACTIVATING PROTEIN AND VPS9 DOMAIN-CONTAINING PROTEIN 1"/>
    <property type="match status" value="1"/>
</dbReference>
<dbReference type="PANTHER" id="PTHR23101">
    <property type="entry name" value="RAB GDP/GTP EXCHANGE FACTOR"/>
    <property type="match status" value="1"/>
</dbReference>
<dbReference type="GO" id="GO:0006897">
    <property type="term" value="P:endocytosis"/>
    <property type="evidence" value="ECO:0007669"/>
    <property type="project" value="UniProtKB-KW"/>
</dbReference>
<feature type="region of interest" description="Disordered" evidence="6">
    <location>
        <begin position="1848"/>
        <end position="1873"/>
    </location>
</feature>
<dbReference type="SUPFAM" id="SSF47113">
    <property type="entry name" value="Histone-fold"/>
    <property type="match status" value="1"/>
</dbReference>
<feature type="compositionally biased region" description="Polar residues" evidence="6">
    <location>
        <begin position="718"/>
        <end position="754"/>
    </location>
</feature>
<dbReference type="GO" id="GO:0005085">
    <property type="term" value="F:guanyl-nucleotide exchange factor activity"/>
    <property type="evidence" value="ECO:0007669"/>
    <property type="project" value="UniProtKB-KW"/>
</dbReference>
<sequence>MRYQNQLVDLCYRLRDEKLLVNADIDLILCLNTEVEEQILELVKICWIHCHQHRTLSKLLQSHPDATVQNACSQLCQLENAHFSDSKKQLANNETTVTEILRLLLNSSKLVATVLHFFECVEPNLADELCFTFFCSVYGSCQFVNDEKCLYAVLCDLMRLQFSHCEGENLRRMLRRGSGAFCKMYRLATGSLFSVSLFLASALYQPIMQLISQNEQLLEIDPTKAAMRFSATEKLANWGLEDLEIVMSNFFFFIRQPDFEDCLNWGGNWGFLIYWLSILMEIPKSSLQYKENIANYRKIIIQRLVLVSNNFIQSIRDSLHCFPVPLAWLLRQLHFFLSDCLKLTTSECDQICTELIFSYIICPAIANPEAFGILSDTPVSSVARFNLMQVGQILQALAVCPWDRLDSKLNDLYSQFDTNSVHMLYRAILSDTVSIPLHRSNLDDIYTMEVKLARRHAAFSTDELNQLLNALRQVVENSSAPAGLESCWQELKQLLNSLPTTILLPSMNNNNNNNNSTIVQQQQHRTPSKQLIDLTEAISSSTSRSTVQSSTTTRSRSCMKLTKPLATMSLMRSPSESNVQNIPLQQQQQSSSPPALFSSTATTTAASLLSAPTGYPDVFLFAISDPQEPVGLFGEEKFLSMMRQMKYGREESSCNAKRTRFMLAVDSDSLGANSDQLDEVASDEQRSDCSSAGQLTDHADMSALNDNFSDVDAVPMSANVSGRGSPSISGRDTPSSVPADQNDNAFEVSSQSPCGSGDMRQKTSCCSLPLPTMKANAMEERFGKFAMMPTRNRECHRDETHSMVSDSWSTDVLASDSEFGGDVQQSQLPLSSAWLPDIVPCPAPQAPRLDLISEKAQHMHTSASVGDHSDTWSVEASDSENDPNQRLRDIENDVFQSVSGVGENSRHILKSPVSDDGDSVSEQGLPCACQSTKPVHRQSSGSSLYSEIPDEGSSCGAGPSSSSLSSGAYLQHRPKQQQQRTWKTVPVQELSSSFRPYLNATSSNSNHKSCPVVADGNYPSVCFRAGGDKVDELDREEVSVVFHNESAAMPSGSSSSVVRTTPTAAVGFGNSSNNLRTNFATTVAKKLSPHVNRVIGLRGSSFSSPSIAATTASTATATTTTLTTNADLAAPSSSIAGREGLFRGFRGLKPLRGRTPARNVTSKLLAGNGESAAGSSSVQGESACDSAGGAPFASRDYTAETGDQILDKYRCMALRNDDEPGGPTTTTTTTPLEPLVQMDEDTARPYYDSNNLTECQAFVDLKRKLRLILSTVDVDTLPVVTFRLSQTCSSLQQVKEHDELKQFLRVQLAETLISERMSLCVQIEDALRTLSYFDSKGVRKLLKTMHEEHGRRSAYVNYVQQSKLSLLQSKMFIKKLLNRITREQKITIHSVVEFCVRFYLEQRFDSQIKAFVHEFQQLQLLDEKTHLLSTFLTHIYSSLQADSLWNGCTSDQLEWIRLSIERMITARIYVSALYPNGEVDAMRDKLFHQTVQRLGDLITPTHKSLAIPTGFREDKIVRNAEYIAECPWPSAQAEILKINVYKSAGDKVKCVRRCCETIMHLLRASNAQTPSADDMVPLVVYVLIKANPEALLSTIQYVNGFYSGRMEGEEAYCWTQFFGESDIVSLFVFGAHVGKSLNVFVEEMRKMAAEEDEPGIPRAALNRVIRETLPNARMSNDFRDVLHLCCMQFIKHVGAEANRLCMNDQKKTINKDHLFRAVQNLGFGPDYLDAGRSVLDLCDEEASRRLKRQNSRLEKCGIPEEELLKLQQQLFDKVPYLISSQEQCLFVCLWLLVFQARTEQASANQLQTAWFQQQWQESMRQKQLMPPPPLPPPVKPSLAAAAVAAAAVSSSPPPPPPPSLPHAASPLPSSSSSSPSSSVLVTSTYSSSQSTFAPLNSNSTLTTSAYSSSTSAPTISASAVLQSVSKMNHKIWEMQNNNDADDDYDAA</sequence>
<evidence type="ECO:0000256" key="5">
    <source>
        <dbReference type="ARBA" id="ARBA00023136"/>
    </source>
</evidence>
<dbReference type="GO" id="GO:0046982">
    <property type="term" value="F:protein heterodimerization activity"/>
    <property type="evidence" value="ECO:0007669"/>
    <property type="project" value="InterPro"/>
</dbReference>
<feature type="domain" description="VPS9" evidence="8">
    <location>
        <begin position="1481"/>
        <end position="1633"/>
    </location>
</feature>
<feature type="region of interest" description="Disordered" evidence="6">
    <location>
        <begin position="572"/>
        <end position="598"/>
    </location>
</feature>
<feature type="region of interest" description="Disordered" evidence="6">
    <location>
        <begin position="1889"/>
        <end position="1914"/>
    </location>
</feature>
<dbReference type="InterPro" id="IPR008936">
    <property type="entry name" value="Rho_GTPase_activation_prot"/>
</dbReference>
<evidence type="ECO:0000259" key="8">
    <source>
        <dbReference type="PROSITE" id="PS51205"/>
    </source>
</evidence>
<dbReference type="Pfam" id="PF00808">
    <property type="entry name" value="CBFD_NFYB_HMF"/>
    <property type="match status" value="1"/>
</dbReference>
<dbReference type="Pfam" id="PF02204">
    <property type="entry name" value="VPS9"/>
    <property type="match status" value="1"/>
</dbReference>
<comment type="subcellular location">
    <subcellularLocation>
        <location evidence="1">Membrane</location>
        <topology evidence="1">Peripheral membrane protein</topology>
    </subcellularLocation>
</comment>
<evidence type="ECO:0000256" key="4">
    <source>
        <dbReference type="ARBA" id="ARBA00022658"/>
    </source>
</evidence>